<name>A0ABU6WZF7_9FABA</name>
<sequence length="85" mass="9188">HAQASSIQALTFAPPTRVTFGVPSTQRDATLASNSYSNHYSPPLLSIPSHLSHTRVTFGVPSPNVTQPKIPHQRDLIPPTQANVH</sequence>
<accession>A0ABU6WZF7</accession>
<reference evidence="2 3" key="1">
    <citation type="journal article" date="2023" name="Plants (Basel)">
        <title>Bridging the Gap: Combining Genomics and Transcriptomics Approaches to Understand Stylosanthes scabra, an Orphan Legume from the Brazilian Caatinga.</title>
        <authorList>
            <person name="Ferreira-Neto J.R.C."/>
            <person name="da Silva M.D."/>
            <person name="Binneck E."/>
            <person name="de Melo N.F."/>
            <person name="da Silva R.H."/>
            <person name="de Melo A.L.T.M."/>
            <person name="Pandolfi V."/>
            <person name="Bustamante F.O."/>
            <person name="Brasileiro-Vidal A.C."/>
            <person name="Benko-Iseppon A.M."/>
        </authorList>
    </citation>
    <scope>NUCLEOTIDE SEQUENCE [LARGE SCALE GENOMIC DNA]</scope>
    <source>
        <tissue evidence="2">Leaves</tissue>
    </source>
</reference>
<feature type="non-terminal residue" evidence="2">
    <location>
        <position position="1"/>
    </location>
</feature>
<protein>
    <submittedName>
        <fullName evidence="2">Uncharacterized protein</fullName>
    </submittedName>
</protein>
<feature type="non-terminal residue" evidence="2">
    <location>
        <position position="85"/>
    </location>
</feature>
<organism evidence="2 3">
    <name type="scientific">Stylosanthes scabra</name>
    <dbReference type="NCBI Taxonomy" id="79078"/>
    <lineage>
        <taxon>Eukaryota</taxon>
        <taxon>Viridiplantae</taxon>
        <taxon>Streptophyta</taxon>
        <taxon>Embryophyta</taxon>
        <taxon>Tracheophyta</taxon>
        <taxon>Spermatophyta</taxon>
        <taxon>Magnoliopsida</taxon>
        <taxon>eudicotyledons</taxon>
        <taxon>Gunneridae</taxon>
        <taxon>Pentapetalae</taxon>
        <taxon>rosids</taxon>
        <taxon>fabids</taxon>
        <taxon>Fabales</taxon>
        <taxon>Fabaceae</taxon>
        <taxon>Papilionoideae</taxon>
        <taxon>50 kb inversion clade</taxon>
        <taxon>dalbergioids sensu lato</taxon>
        <taxon>Dalbergieae</taxon>
        <taxon>Pterocarpus clade</taxon>
        <taxon>Stylosanthes</taxon>
    </lineage>
</organism>
<dbReference type="EMBL" id="JASCZI010183919">
    <property type="protein sequence ID" value="MED6189798.1"/>
    <property type="molecule type" value="Genomic_DNA"/>
</dbReference>
<evidence type="ECO:0000256" key="1">
    <source>
        <dbReference type="SAM" id="MobiDB-lite"/>
    </source>
</evidence>
<evidence type="ECO:0000313" key="2">
    <source>
        <dbReference type="EMBL" id="MED6189798.1"/>
    </source>
</evidence>
<keyword evidence="3" id="KW-1185">Reference proteome</keyword>
<feature type="region of interest" description="Disordered" evidence="1">
    <location>
        <begin position="62"/>
        <end position="85"/>
    </location>
</feature>
<gene>
    <name evidence="2" type="ORF">PIB30_099550</name>
</gene>
<comment type="caution">
    <text evidence="2">The sequence shown here is derived from an EMBL/GenBank/DDBJ whole genome shotgun (WGS) entry which is preliminary data.</text>
</comment>
<dbReference type="Proteomes" id="UP001341840">
    <property type="component" value="Unassembled WGS sequence"/>
</dbReference>
<proteinExistence type="predicted"/>
<evidence type="ECO:0000313" key="3">
    <source>
        <dbReference type="Proteomes" id="UP001341840"/>
    </source>
</evidence>